<proteinExistence type="inferred from homology"/>
<evidence type="ECO:0000256" key="1">
    <source>
        <dbReference type="ARBA" id="ARBA00007734"/>
    </source>
</evidence>
<comment type="similarity">
    <text evidence="2">Belongs to the virb1 family.</text>
</comment>
<evidence type="ECO:0000256" key="2">
    <source>
        <dbReference type="ARBA" id="ARBA00009387"/>
    </source>
</evidence>
<dbReference type="Proteomes" id="UP000199495">
    <property type="component" value="Unassembled WGS sequence"/>
</dbReference>
<gene>
    <name evidence="4" type="ORF">SAMN04487974_11441</name>
</gene>
<protein>
    <submittedName>
        <fullName evidence="4">Transglycosylase SLT domain-containing protein</fullName>
    </submittedName>
</protein>
<dbReference type="STRING" id="440168.SAMN04487974_11441"/>
<dbReference type="Pfam" id="PF01464">
    <property type="entry name" value="SLT"/>
    <property type="match status" value="1"/>
</dbReference>
<evidence type="ECO:0000313" key="5">
    <source>
        <dbReference type="Proteomes" id="UP000199495"/>
    </source>
</evidence>
<dbReference type="SUPFAM" id="SSF53955">
    <property type="entry name" value="Lysozyme-like"/>
    <property type="match status" value="1"/>
</dbReference>
<name>A0A1G7YJ37_9HYPH</name>
<comment type="similarity">
    <text evidence="1">Belongs to the transglycosylase Slt family.</text>
</comment>
<dbReference type="PANTHER" id="PTHR37423:SF2">
    <property type="entry name" value="MEMBRANE-BOUND LYTIC MUREIN TRANSGLYCOSYLASE C"/>
    <property type="match status" value="1"/>
</dbReference>
<evidence type="ECO:0000313" key="4">
    <source>
        <dbReference type="EMBL" id="SDG96493.1"/>
    </source>
</evidence>
<dbReference type="InterPro" id="IPR023346">
    <property type="entry name" value="Lysozyme-like_dom_sf"/>
</dbReference>
<dbReference type="InterPro" id="IPR008258">
    <property type="entry name" value="Transglycosylase_SLT_dom_1"/>
</dbReference>
<dbReference type="CDD" id="cd00254">
    <property type="entry name" value="LT-like"/>
    <property type="match status" value="1"/>
</dbReference>
<accession>A0A1G7YJ37</accession>
<sequence length="304" mass="31967">MRDHPFGPIPLFDRRPVNPLIPISLRAAIARRGGQGRPPASARALPLRGASTVAESLMVGAGNAGALVVSRAIMFAILASTVVGYNACPAHAQDITAHTVAADPFAIPVAEASFRFAIPEHWIRAVIAAESNNEPSAVSPKGAIGLMQVMPATYDELRARYHLSDDPLHVRDNIIAGTAYLREMLDRFGPDGFLAAYNAGPARYEEHLNTGRALPQETRDYVAGLASVIAEAREHNAQSALLGGTFDALETASADNGAASELAIPLQRIVDLTALQPSSGRSSDADLFAAPIFVPVNSLAGAVP</sequence>
<organism evidence="4 5">
    <name type="scientific">Pelagibacterium luteolum</name>
    <dbReference type="NCBI Taxonomy" id="440168"/>
    <lineage>
        <taxon>Bacteria</taxon>
        <taxon>Pseudomonadati</taxon>
        <taxon>Pseudomonadota</taxon>
        <taxon>Alphaproteobacteria</taxon>
        <taxon>Hyphomicrobiales</taxon>
        <taxon>Devosiaceae</taxon>
        <taxon>Pelagibacterium</taxon>
    </lineage>
</organism>
<dbReference type="PANTHER" id="PTHR37423">
    <property type="entry name" value="SOLUBLE LYTIC MUREIN TRANSGLYCOSYLASE-RELATED"/>
    <property type="match status" value="1"/>
</dbReference>
<dbReference type="AlphaFoldDB" id="A0A1G7YJ37"/>
<dbReference type="EMBL" id="FNCS01000014">
    <property type="protein sequence ID" value="SDG96493.1"/>
    <property type="molecule type" value="Genomic_DNA"/>
</dbReference>
<keyword evidence="5" id="KW-1185">Reference proteome</keyword>
<feature type="domain" description="Transglycosylase SLT" evidence="3">
    <location>
        <begin position="110"/>
        <end position="210"/>
    </location>
</feature>
<dbReference type="Gene3D" id="1.10.530.10">
    <property type="match status" value="1"/>
</dbReference>
<reference evidence="4 5" key="1">
    <citation type="submission" date="2016-10" db="EMBL/GenBank/DDBJ databases">
        <authorList>
            <person name="de Groot N.N."/>
        </authorList>
    </citation>
    <scope>NUCLEOTIDE SEQUENCE [LARGE SCALE GENOMIC DNA]</scope>
    <source>
        <strain evidence="4 5">CGMCC 1.10267</strain>
    </source>
</reference>
<evidence type="ECO:0000259" key="3">
    <source>
        <dbReference type="Pfam" id="PF01464"/>
    </source>
</evidence>